<evidence type="ECO:0000313" key="1">
    <source>
        <dbReference type="EMBL" id="GAG03913.1"/>
    </source>
</evidence>
<reference evidence="1" key="1">
    <citation type="journal article" date="2014" name="Front. Microbiol.">
        <title>High frequency of phylogenetically diverse reductive dehalogenase-homologous genes in deep subseafloor sedimentary metagenomes.</title>
        <authorList>
            <person name="Kawai M."/>
            <person name="Futagami T."/>
            <person name="Toyoda A."/>
            <person name="Takaki Y."/>
            <person name="Nishi S."/>
            <person name="Hori S."/>
            <person name="Arai W."/>
            <person name="Tsubouchi T."/>
            <person name="Morono Y."/>
            <person name="Uchiyama I."/>
            <person name="Ito T."/>
            <person name="Fujiyama A."/>
            <person name="Inagaki F."/>
            <person name="Takami H."/>
        </authorList>
    </citation>
    <scope>NUCLEOTIDE SEQUENCE</scope>
    <source>
        <strain evidence="1">Expedition CK06-06</strain>
    </source>
</reference>
<name>X0UUD6_9ZZZZ</name>
<accession>X0UUD6</accession>
<dbReference type="EMBL" id="BARS01025418">
    <property type="protein sequence ID" value="GAG03913.1"/>
    <property type="molecule type" value="Genomic_DNA"/>
</dbReference>
<dbReference type="AlphaFoldDB" id="X0UUD6"/>
<comment type="caution">
    <text evidence="1">The sequence shown here is derived from an EMBL/GenBank/DDBJ whole genome shotgun (WGS) entry which is preliminary data.</text>
</comment>
<sequence length="97" mass="10339">DGSWMIWAKFYLEDSTSATVTYTGEILKGIETGVWIDVQKSIHNSASGTAGMFPLSMQALWPGAVAGDVASVEIRRSTTSGTQIARFAKITAIRVGA</sequence>
<feature type="non-terminal residue" evidence="1">
    <location>
        <position position="1"/>
    </location>
</feature>
<organism evidence="1">
    <name type="scientific">marine sediment metagenome</name>
    <dbReference type="NCBI Taxonomy" id="412755"/>
    <lineage>
        <taxon>unclassified sequences</taxon>
        <taxon>metagenomes</taxon>
        <taxon>ecological metagenomes</taxon>
    </lineage>
</organism>
<proteinExistence type="predicted"/>
<gene>
    <name evidence="1" type="ORF">S01H1_40176</name>
</gene>
<protein>
    <submittedName>
        <fullName evidence="1">Uncharacterized protein</fullName>
    </submittedName>
</protein>